<keyword evidence="9" id="KW-1185">Reference proteome</keyword>
<dbReference type="FunFam" id="3.40.50.300:FF:000012">
    <property type="entry name" value="Transitional endoplasmic reticulum ATPase"/>
    <property type="match status" value="1"/>
</dbReference>
<feature type="domain" description="CDC48 N-terminal subdomain" evidence="7">
    <location>
        <begin position="6"/>
        <end position="91"/>
    </location>
</feature>
<dbReference type="InterPro" id="IPR003338">
    <property type="entry name" value="CDC4_N-term_subdom"/>
</dbReference>
<dbReference type="SUPFAM" id="SSF52540">
    <property type="entry name" value="P-loop containing nucleoside triphosphate hydrolases"/>
    <property type="match status" value="2"/>
</dbReference>
<dbReference type="Proteomes" id="UP001185015">
    <property type="component" value="Unassembled WGS sequence"/>
</dbReference>
<dbReference type="InterPro" id="IPR005938">
    <property type="entry name" value="AAA_ATPase_CDC48"/>
</dbReference>
<dbReference type="EMBL" id="JAVDQI010000005">
    <property type="protein sequence ID" value="MDR6223090.1"/>
    <property type="molecule type" value="Genomic_DNA"/>
</dbReference>
<evidence type="ECO:0000256" key="4">
    <source>
        <dbReference type="ARBA" id="ARBA00022840"/>
    </source>
</evidence>
<dbReference type="InterPro" id="IPR029067">
    <property type="entry name" value="CDC48_domain_2-like_sf"/>
</dbReference>
<dbReference type="PANTHER" id="PTHR23077:SF171">
    <property type="entry name" value="NUCLEAR VALOSIN-CONTAINING PROTEIN-LIKE"/>
    <property type="match status" value="1"/>
</dbReference>
<dbReference type="SUPFAM" id="SSF50692">
    <property type="entry name" value="ADC-like"/>
    <property type="match status" value="1"/>
</dbReference>
<evidence type="ECO:0000256" key="2">
    <source>
        <dbReference type="ARBA" id="ARBA00022737"/>
    </source>
</evidence>
<evidence type="ECO:0000259" key="5">
    <source>
        <dbReference type="SMART" id="SM00382"/>
    </source>
</evidence>
<dbReference type="PANTHER" id="PTHR23077">
    <property type="entry name" value="AAA-FAMILY ATPASE"/>
    <property type="match status" value="1"/>
</dbReference>
<dbReference type="InterPro" id="IPR009010">
    <property type="entry name" value="Asp_de-COase-like_dom_sf"/>
</dbReference>
<dbReference type="PROSITE" id="PS00674">
    <property type="entry name" value="AAA"/>
    <property type="match status" value="2"/>
</dbReference>
<keyword evidence="3" id="KW-0547">Nucleotide-binding</keyword>
<dbReference type="GO" id="GO:0005737">
    <property type="term" value="C:cytoplasm"/>
    <property type="evidence" value="ECO:0007669"/>
    <property type="project" value="UniProtKB-ARBA"/>
</dbReference>
<dbReference type="CDD" id="cd19511">
    <property type="entry name" value="RecA-like_CDC48_r2-like"/>
    <property type="match status" value="1"/>
</dbReference>
<protein>
    <submittedName>
        <fullName evidence="8">Transitional endoplasmic reticulum ATPase</fullName>
    </submittedName>
</protein>
<dbReference type="Pfam" id="PF17862">
    <property type="entry name" value="AAA_lid_3"/>
    <property type="match status" value="2"/>
</dbReference>
<evidence type="ECO:0000313" key="9">
    <source>
        <dbReference type="Proteomes" id="UP001185015"/>
    </source>
</evidence>
<dbReference type="FunFam" id="3.40.50.300:FF:000018">
    <property type="entry name" value="Cell division control 48"/>
    <property type="match status" value="1"/>
</dbReference>
<keyword evidence="2" id="KW-0677">Repeat</keyword>
<keyword evidence="4" id="KW-0067">ATP-binding</keyword>
<evidence type="ECO:0000313" key="8">
    <source>
        <dbReference type="EMBL" id="MDR6223090.1"/>
    </source>
</evidence>
<dbReference type="GO" id="GO:0016887">
    <property type="term" value="F:ATP hydrolysis activity"/>
    <property type="evidence" value="ECO:0007669"/>
    <property type="project" value="InterPro"/>
</dbReference>
<dbReference type="SMART" id="SM01072">
    <property type="entry name" value="CDC48_2"/>
    <property type="match status" value="1"/>
</dbReference>
<dbReference type="AlphaFoldDB" id="A0AA90U085"/>
<evidence type="ECO:0000259" key="6">
    <source>
        <dbReference type="SMART" id="SM01072"/>
    </source>
</evidence>
<dbReference type="InterPro" id="IPR041569">
    <property type="entry name" value="AAA_lid_3"/>
</dbReference>
<name>A0AA90U085_9EURY</name>
<dbReference type="FunFam" id="1.10.8.60:FF:000057">
    <property type="entry name" value="AAA family ATPase, CDC48 subfamily"/>
    <property type="match status" value="1"/>
</dbReference>
<dbReference type="Pfam" id="PF02933">
    <property type="entry name" value="CDC48_2"/>
    <property type="match status" value="1"/>
</dbReference>
<feature type="domain" description="CDC48" evidence="6">
    <location>
        <begin position="103"/>
        <end position="167"/>
    </location>
</feature>
<dbReference type="SMART" id="SM01073">
    <property type="entry name" value="CDC48_N"/>
    <property type="match status" value="1"/>
</dbReference>
<reference evidence="8 9" key="1">
    <citation type="submission" date="2023-07" db="EMBL/GenBank/DDBJ databases">
        <title>Genomic Encyclopedia of Type Strains, Phase IV (KMG-IV): sequencing the most valuable type-strain genomes for metagenomic binning, comparative biology and taxonomic classification.</title>
        <authorList>
            <person name="Goeker M."/>
        </authorList>
    </citation>
    <scope>NUCLEOTIDE SEQUENCE [LARGE SCALE GENOMIC DNA]</scope>
    <source>
        <strain evidence="8 9">DSM 17273</strain>
    </source>
</reference>
<dbReference type="InterPro" id="IPR027417">
    <property type="entry name" value="P-loop_NTPase"/>
</dbReference>
<gene>
    <name evidence="8" type="ORF">J2750_001552</name>
</gene>
<organism evidence="8 9">
    <name type="scientific">Methanococcoides alaskense</name>
    <dbReference type="NCBI Taxonomy" id="325778"/>
    <lineage>
        <taxon>Archaea</taxon>
        <taxon>Methanobacteriati</taxon>
        <taxon>Methanobacteriota</taxon>
        <taxon>Stenosarchaea group</taxon>
        <taxon>Methanomicrobia</taxon>
        <taxon>Methanosarcinales</taxon>
        <taxon>Methanosarcinaceae</taxon>
        <taxon>Methanococcoides</taxon>
    </lineage>
</organism>
<feature type="domain" description="AAA+ ATPase" evidence="5">
    <location>
        <begin position="481"/>
        <end position="618"/>
    </location>
</feature>
<evidence type="ECO:0000256" key="1">
    <source>
        <dbReference type="ARBA" id="ARBA00009833"/>
    </source>
</evidence>
<comment type="caution">
    <text evidence="8">The sequence shown here is derived from an EMBL/GenBank/DDBJ whole genome shotgun (WGS) entry which is preliminary data.</text>
</comment>
<dbReference type="FunFam" id="2.40.40.20:FF:000007">
    <property type="entry name" value="AAA family ATPase"/>
    <property type="match status" value="1"/>
</dbReference>
<evidence type="ECO:0000256" key="3">
    <source>
        <dbReference type="ARBA" id="ARBA00022741"/>
    </source>
</evidence>
<dbReference type="Gene3D" id="2.40.40.20">
    <property type="match status" value="1"/>
</dbReference>
<dbReference type="RefSeq" id="WP_270095924.1">
    <property type="nucleotide sequence ID" value="NZ_JAQFFK010000003.1"/>
</dbReference>
<dbReference type="PROSITE" id="PS50890">
    <property type="entry name" value="PUA"/>
    <property type="match status" value="1"/>
</dbReference>
<dbReference type="Gene3D" id="1.10.8.60">
    <property type="match status" value="2"/>
</dbReference>
<dbReference type="Pfam" id="PF00004">
    <property type="entry name" value="AAA"/>
    <property type="match status" value="2"/>
</dbReference>
<evidence type="ECO:0000259" key="7">
    <source>
        <dbReference type="SMART" id="SM01073"/>
    </source>
</evidence>
<dbReference type="SMART" id="SM00382">
    <property type="entry name" value="AAA"/>
    <property type="match status" value="2"/>
</dbReference>
<sequence length="735" mass="81858">MSEDITVRVTEANHRDAGRGIARLPNALMQIIDARSGDVIEIKNKKNTYARVYPAGTDDEKKSIIRIDGNLRSNARVGIDDHVTVKKILEKDAEKITLAPTQPVLSERLSRSVHLSLEGRPVDKGQRIRVENINNPLIFLVKATKPRGPVVVTRTTKIEIVEPINEADAGEEVSYEDIGGLKRELGLMREMIELPLRHPELFDKLGVDPPKGVLLYGPPGTGKTMIAKAVANESEANFIPISGPEIISKYYGESEQKLREIFEEAEKEGPSVIFIDELDSIAPKRDDVVGEVERRVVAQLLTLMDGLTSRGKVIVIAATNRPNSIDQALRRGGRFDREIEIGIPDRGGRLQVLYVHTRGMPVEEELDLEGIADITHGFVGADLASLCKEAAMHALRRMLPMISLEEEIPPEIMETLVVTESDFIEAHRNIEPSALREVFVEIPHVRWEDIGGLNEVKQELIEAVEWPLKYPEMFTTLNTTPPRGILLFGPPGTGKTLLAKAVANECEANFISIKGPELLSKYVGESEKAVRETFRKAKQAAPTVVFFDELDSMVPKRGMGSDQQATERVVSQILTEMDGIEELKDIVIVAATNRPDMIDPALLRPGRFDRLIYVRPPDKEERTKILDIHLSGKPIAEDVRLEELAELTEGYVGADIEAICREAAMMTLREVIRSGMTKDEAYETAKNVVIQRSHFSTAIKRVRASTSPDGMKMYDETAQMFSNPDANEKDLREKA</sequence>
<dbReference type="InterPro" id="IPR004201">
    <property type="entry name" value="Cdc48_dom2"/>
</dbReference>
<dbReference type="Gene3D" id="3.40.50.300">
    <property type="entry name" value="P-loop containing nucleotide triphosphate hydrolases"/>
    <property type="match status" value="2"/>
</dbReference>
<dbReference type="InterPro" id="IPR050168">
    <property type="entry name" value="AAA_ATPase_domain"/>
</dbReference>
<proteinExistence type="inferred from homology"/>
<dbReference type="SUPFAM" id="SSF54585">
    <property type="entry name" value="Cdc48 domain 2-like"/>
    <property type="match status" value="1"/>
</dbReference>
<dbReference type="InterPro" id="IPR003959">
    <property type="entry name" value="ATPase_AAA_core"/>
</dbReference>
<dbReference type="NCBIfam" id="TIGR01243">
    <property type="entry name" value="CDC48"/>
    <property type="match status" value="1"/>
</dbReference>
<comment type="similarity">
    <text evidence="1">Belongs to the AAA ATPase family. CDC48 subfamily.</text>
</comment>
<feature type="domain" description="AAA+ ATPase" evidence="5">
    <location>
        <begin position="209"/>
        <end position="345"/>
    </location>
</feature>
<dbReference type="GO" id="GO:0005524">
    <property type="term" value="F:ATP binding"/>
    <property type="evidence" value="ECO:0007669"/>
    <property type="project" value="UniProtKB-KW"/>
</dbReference>
<dbReference type="InterPro" id="IPR003593">
    <property type="entry name" value="AAA+_ATPase"/>
</dbReference>
<dbReference type="Gene3D" id="3.10.330.10">
    <property type="match status" value="1"/>
</dbReference>
<accession>A0AA90U085</accession>
<dbReference type="Pfam" id="PF02359">
    <property type="entry name" value="CDC48_N"/>
    <property type="match status" value="1"/>
</dbReference>
<dbReference type="InterPro" id="IPR003960">
    <property type="entry name" value="ATPase_AAA_CS"/>
</dbReference>